<accession>A0ACC3MQL4</accession>
<evidence type="ECO:0000313" key="1">
    <source>
        <dbReference type="EMBL" id="KAK3701422.1"/>
    </source>
</evidence>
<protein>
    <submittedName>
        <fullName evidence="1">Uncharacterized protein</fullName>
    </submittedName>
</protein>
<name>A0ACC3MQL4_9PEZI</name>
<sequence>MDTEMLDVLEDDDPQNEPDHDLGDLPRELRDIIYAYACADNTYNTRNFPNEKIKAITFPLGSQRVLTSPTSTTSAELQATEHIWPGKCPDCGCRFTRKVDLKAHIHAERGEIKDFICDEVDLTESAKALPNTTCDGSAVCRQMLEEVTPIVISNTTSIFHSPAEFERFMKRFSMIRDLVATAHVHQHSGLFQPSAAFSRILDSCPCLKNLTWYAARAI</sequence>
<proteinExistence type="predicted"/>
<gene>
    <name evidence="1" type="ORF">LTR37_015520</name>
</gene>
<comment type="caution">
    <text evidence="1">The sequence shown here is derived from an EMBL/GenBank/DDBJ whole genome shotgun (WGS) entry which is preliminary data.</text>
</comment>
<reference evidence="1" key="1">
    <citation type="submission" date="2023-07" db="EMBL/GenBank/DDBJ databases">
        <title>Black Yeasts Isolated from many extreme environments.</title>
        <authorList>
            <person name="Coleine C."/>
            <person name="Stajich J.E."/>
            <person name="Selbmann L."/>
        </authorList>
    </citation>
    <scope>NUCLEOTIDE SEQUENCE</scope>
    <source>
        <strain evidence="1">CCFEE 5714</strain>
    </source>
</reference>
<evidence type="ECO:0000313" key="2">
    <source>
        <dbReference type="Proteomes" id="UP001281147"/>
    </source>
</evidence>
<organism evidence="1 2">
    <name type="scientific">Vermiconidia calcicola</name>
    <dbReference type="NCBI Taxonomy" id="1690605"/>
    <lineage>
        <taxon>Eukaryota</taxon>
        <taxon>Fungi</taxon>
        <taxon>Dikarya</taxon>
        <taxon>Ascomycota</taxon>
        <taxon>Pezizomycotina</taxon>
        <taxon>Dothideomycetes</taxon>
        <taxon>Dothideomycetidae</taxon>
        <taxon>Mycosphaerellales</taxon>
        <taxon>Extremaceae</taxon>
        <taxon>Vermiconidia</taxon>
    </lineage>
</organism>
<dbReference type="Proteomes" id="UP001281147">
    <property type="component" value="Unassembled WGS sequence"/>
</dbReference>
<keyword evidence="2" id="KW-1185">Reference proteome</keyword>
<dbReference type="EMBL" id="JAUTXU010000174">
    <property type="protein sequence ID" value="KAK3701422.1"/>
    <property type="molecule type" value="Genomic_DNA"/>
</dbReference>